<evidence type="ECO:0000256" key="3">
    <source>
        <dbReference type="SAM" id="Phobius"/>
    </source>
</evidence>
<sequence>MNDIQSHLDRRWPFSIVGFVAVALIASCASPSDYDPGRWSPSPPVFYPGYDGGISQRDGSSDAKGCLHAVNGACTCDGGTCERQDKFVVFGGRNDDDGYLDSTWEWDGNTWFQRNTAGPSARMSTAATLGNKVVLFGGTSDSALGETWEWDGHSWGRRLAATEPPKRMHGAMATLDVNVVLFGGENGNATLHDTWEWNGTTWTERNVAGAPLARSGHAMATLGNKVVLFGGRGERVFDDTWEWNGTCWTQLNVTGPKPRDGHAMATFGNKVILFGGYGVNATGSTTRLDDTWEWDGTTWTQRSPAVAPKARELHGMGTLEGKVLLFAGSDVGESSLTYFNDLWEWDGTTWSKRNVGTAPSARHGSAAAILP</sequence>
<dbReference type="Proteomes" id="UP001374803">
    <property type="component" value="Chromosome"/>
</dbReference>
<evidence type="ECO:0000256" key="1">
    <source>
        <dbReference type="ARBA" id="ARBA00022441"/>
    </source>
</evidence>
<organism evidence="4 5">
    <name type="scientific">Pendulispora rubella</name>
    <dbReference type="NCBI Taxonomy" id="2741070"/>
    <lineage>
        <taxon>Bacteria</taxon>
        <taxon>Pseudomonadati</taxon>
        <taxon>Myxococcota</taxon>
        <taxon>Myxococcia</taxon>
        <taxon>Myxococcales</taxon>
        <taxon>Sorangiineae</taxon>
        <taxon>Pendulisporaceae</taxon>
        <taxon>Pendulispora</taxon>
    </lineage>
</organism>
<dbReference type="SUPFAM" id="SSF117281">
    <property type="entry name" value="Kelch motif"/>
    <property type="match status" value="2"/>
</dbReference>
<gene>
    <name evidence="4" type="ORF">LVJ94_29195</name>
</gene>
<reference evidence="4" key="1">
    <citation type="submission" date="2021-12" db="EMBL/GenBank/DDBJ databases">
        <title>Discovery of the Pendulisporaceae a myxobacterial family with distinct sporulation behavior and unique specialized metabolism.</title>
        <authorList>
            <person name="Garcia R."/>
            <person name="Popoff A."/>
            <person name="Bader C.D."/>
            <person name="Loehr J."/>
            <person name="Walesch S."/>
            <person name="Walt C."/>
            <person name="Boldt J."/>
            <person name="Bunk B."/>
            <person name="Haeckl F.J.F.P.J."/>
            <person name="Gunesch A.P."/>
            <person name="Birkelbach J."/>
            <person name="Nuebel U."/>
            <person name="Pietschmann T."/>
            <person name="Bach T."/>
            <person name="Mueller R."/>
        </authorList>
    </citation>
    <scope>NUCLEOTIDE SEQUENCE</scope>
    <source>
        <strain evidence="4">MSr11367</strain>
    </source>
</reference>
<dbReference type="PANTHER" id="PTHR46093:SF13">
    <property type="entry name" value="RAB9 EFFECTOR PROTEIN WITH KELCH MOTIFS"/>
    <property type="match status" value="1"/>
</dbReference>
<accession>A0ABZ2KQQ1</accession>
<keyword evidence="3" id="KW-0472">Membrane</keyword>
<dbReference type="Pfam" id="PF24681">
    <property type="entry name" value="Kelch_KLHDC2_KLHL20_DRC7"/>
    <property type="match status" value="1"/>
</dbReference>
<proteinExistence type="predicted"/>
<dbReference type="InterPro" id="IPR015915">
    <property type="entry name" value="Kelch-typ_b-propeller"/>
</dbReference>
<feature type="transmembrane region" description="Helical" evidence="3">
    <location>
        <begin position="12"/>
        <end position="32"/>
    </location>
</feature>
<keyword evidence="2" id="KW-0677">Repeat</keyword>
<evidence type="ECO:0000256" key="2">
    <source>
        <dbReference type="ARBA" id="ARBA00022737"/>
    </source>
</evidence>
<evidence type="ECO:0000313" key="5">
    <source>
        <dbReference type="Proteomes" id="UP001374803"/>
    </source>
</evidence>
<keyword evidence="5" id="KW-1185">Reference proteome</keyword>
<evidence type="ECO:0008006" key="6">
    <source>
        <dbReference type="Google" id="ProtNLM"/>
    </source>
</evidence>
<protein>
    <recommendedName>
        <fullName evidence="6">Galactose oxidase</fullName>
    </recommendedName>
</protein>
<dbReference type="PANTHER" id="PTHR46093">
    <property type="entry name" value="ACYL-COA-BINDING DOMAIN-CONTAINING PROTEIN 5"/>
    <property type="match status" value="1"/>
</dbReference>
<dbReference type="Gene3D" id="2.120.10.80">
    <property type="entry name" value="Kelch-type beta propeller"/>
    <property type="match status" value="2"/>
</dbReference>
<evidence type="ECO:0000313" key="4">
    <source>
        <dbReference type="EMBL" id="WXB00983.1"/>
    </source>
</evidence>
<dbReference type="EMBL" id="CP089983">
    <property type="protein sequence ID" value="WXB00983.1"/>
    <property type="molecule type" value="Genomic_DNA"/>
</dbReference>
<keyword evidence="3" id="KW-1133">Transmembrane helix</keyword>
<keyword evidence="3" id="KW-0812">Transmembrane</keyword>
<name>A0ABZ2KQQ1_9BACT</name>
<keyword evidence="1" id="KW-0880">Kelch repeat</keyword>
<dbReference type="RefSeq" id="WP_394830590.1">
    <property type="nucleotide sequence ID" value="NZ_CP089929.1"/>
</dbReference>